<dbReference type="PANTHER" id="PTHR31942">
    <property type="entry name" value="MLO-LIKE PROTEIN 1"/>
    <property type="match status" value="1"/>
</dbReference>
<evidence type="ECO:0000256" key="5">
    <source>
        <dbReference type="ARBA" id="ARBA00022989"/>
    </source>
</evidence>
<evidence type="ECO:0000256" key="2">
    <source>
        <dbReference type="ARBA" id="ARBA00006574"/>
    </source>
</evidence>
<dbReference type="OMA" id="INMHLAP"/>
<dbReference type="InParanoid" id="A0A7N2KTM6"/>
<evidence type="ECO:0000313" key="10">
    <source>
        <dbReference type="Proteomes" id="UP000594261"/>
    </source>
</evidence>
<dbReference type="Proteomes" id="UP000594261">
    <property type="component" value="Chromosome 2"/>
</dbReference>
<dbReference type="EnsemblPlants" id="QL02p015260:mrna">
    <property type="protein sequence ID" value="QL02p015260:mrna"/>
    <property type="gene ID" value="QL02p015260"/>
</dbReference>
<comment type="subcellular location">
    <subcellularLocation>
        <location evidence="1">Membrane</location>
        <topology evidence="1">Multi-pass membrane protein</topology>
    </subcellularLocation>
</comment>
<evidence type="ECO:0000256" key="7">
    <source>
        <dbReference type="ARBA" id="ARBA00023265"/>
    </source>
</evidence>
<dbReference type="AlphaFoldDB" id="A0A7N2KTM6"/>
<sequence>MMKWKAWESETESLEYQFTNDPARFRFTHQTSFVRRHSGLSRIPGIKWIVSFCRQFFGSLSKVDYLTIRHGFISVSTFCPSKFNFLKYIKRSLEDDFKVVVGISIPLWMFAVIFLLLNVYKWYSLTWLALAPLIIILLVGTKLELIIMEMAQEIQDRTAFVKGAPVVEPSNKYF</sequence>
<evidence type="ECO:0000313" key="9">
    <source>
        <dbReference type="EnsemblPlants" id="QL02p015260:mrna"/>
    </source>
</evidence>
<dbReference type="InterPro" id="IPR004326">
    <property type="entry name" value="Mlo"/>
</dbReference>
<name>A0A7N2KTM6_QUELO</name>
<reference evidence="9" key="2">
    <citation type="submission" date="2021-01" db="UniProtKB">
        <authorList>
            <consortium name="EnsemblPlants"/>
        </authorList>
    </citation>
    <scope>IDENTIFICATION</scope>
</reference>
<feature type="transmembrane region" description="Helical" evidence="8">
    <location>
        <begin position="122"/>
        <end position="140"/>
    </location>
</feature>
<evidence type="ECO:0000256" key="3">
    <source>
        <dbReference type="ARBA" id="ARBA00022692"/>
    </source>
</evidence>
<keyword evidence="5 8" id="KW-1133">Transmembrane helix</keyword>
<comment type="similarity">
    <text evidence="2">Belongs to the MLO family.</text>
</comment>
<keyword evidence="7" id="KW-0568">Pathogenesis-related protein</keyword>
<organism evidence="9 10">
    <name type="scientific">Quercus lobata</name>
    <name type="common">Valley oak</name>
    <dbReference type="NCBI Taxonomy" id="97700"/>
    <lineage>
        <taxon>Eukaryota</taxon>
        <taxon>Viridiplantae</taxon>
        <taxon>Streptophyta</taxon>
        <taxon>Embryophyta</taxon>
        <taxon>Tracheophyta</taxon>
        <taxon>Spermatophyta</taxon>
        <taxon>Magnoliopsida</taxon>
        <taxon>eudicotyledons</taxon>
        <taxon>Gunneridae</taxon>
        <taxon>Pentapetalae</taxon>
        <taxon>rosids</taxon>
        <taxon>fabids</taxon>
        <taxon>Fagales</taxon>
        <taxon>Fagaceae</taxon>
        <taxon>Quercus</taxon>
    </lineage>
</organism>
<reference evidence="10" key="1">
    <citation type="journal article" date="2016" name="G3 (Bethesda)">
        <title>First Draft Assembly and Annotation of the Genome of a California Endemic Oak Quercus lobata Nee (Fagaceae).</title>
        <authorList>
            <person name="Sork V.L."/>
            <person name="Fitz-Gibbon S.T."/>
            <person name="Puiu D."/>
            <person name="Crepeau M."/>
            <person name="Gugger P.F."/>
            <person name="Sherman R."/>
            <person name="Stevens K."/>
            <person name="Langley C.H."/>
            <person name="Pellegrini M."/>
            <person name="Salzberg S.L."/>
        </authorList>
    </citation>
    <scope>NUCLEOTIDE SEQUENCE [LARGE SCALE GENOMIC DNA]</scope>
    <source>
        <strain evidence="10">cv. SW786</strain>
    </source>
</reference>
<feature type="transmembrane region" description="Helical" evidence="8">
    <location>
        <begin position="97"/>
        <end position="116"/>
    </location>
</feature>
<keyword evidence="3 8" id="KW-0812">Transmembrane</keyword>
<accession>A0A7N2KTM6</accession>
<proteinExistence type="inferred from homology"/>
<dbReference type="Gramene" id="QL02p015260:mrna">
    <property type="protein sequence ID" value="QL02p015260:mrna"/>
    <property type="gene ID" value="QL02p015260"/>
</dbReference>
<keyword evidence="10" id="KW-1185">Reference proteome</keyword>
<keyword evidence="6 8" id="KW-0472">Membrane</keyword>
<protein>
    <submittedName>
        <fullName evidence="9">Uncharacterized protein</fullName>
    </submittedName>
</protein>
<dbReference type="PANTHER" id="PTHR31942:SF82">
    <property type="entry name" value="MLO PROTEIN HOMOLOG 1"/>
    <property type="match status" value="1"/>
</dbReference>
<dbReference type="Pfam" id="PF03094">
    <property type="entry name" value="Mlo"/>
    <property type="match status" value="1"/>
</dbReference>
<dbReference type="GO" id="GO:0016020">
    <property type="term" value="C:membrane"/>
    <property type="evidence" value="ECO:0007669"/>
    <property type="project" value="UniProtKB-SubCell"/>
</dbReference>
<evidence type="ECO:0000256" key="1">
    <source>
        <dbReference type="ARBA" id="ARBA00004141"/>
    </source>
</evidence>
<evidence type="ECO:0000256" key="4">
    <source>
        <dbReference type="ARBA" id="ARBA00022821"/>
    </source>
</evidence>
<evidence type="ECO:0000256" key="8">
    <source>
        <dbReference type="SAM" id="Phobius"/>
    </source>
</evidence>
<evidence type="ECO:0000256" key="6">
    <source>
        <dbReference type="ARBA" id="ARBA00023136"/>
    </source>
</evidence>
<dbReference type="GO" id="GO:0006952">
    <property type="term" value="P:defense response"/>
    <property type="evidence" value="ECO:0007669"/>
    <property type="project" value="UniProtKB-KW"/>
</dbReference>
<keyword evidence="4" id="KW-0611">Plant defense</keyword>